<dbReference type="Proteomes" id="UP000291591">
    <property type="component" value="Unassembled WGS sequence"/>
</dbReference>
<dbReference type="Pfam" id="PF04261">
    <property type="entry name" value="Dyp_perox_N"/>
    <property type="match status" value="1"/>
</dbReference>
<dbReference type="Pfam" id="PF20628">
    <property type="entry name" value="Dyp_perox_C"/>
    <property type="match status" value="1"/>
</dbReference>
<dbReference type="PANTHER" id="PTHR30521">
    <property type="entry name" value="DEFERROCHELATASE/PEROXIDASE"/>
    <property type="match status" value="1"/>
</dbReference>
<accession>A0A4Q7UQT5</accession>
<dbReference type="NCBIfam" id="TIGR01412">
    <property type="entry name" value="tat_substr_1"/>
    <property type="match status" value="1"/>
</dbReference>
<dbReference type="AlphaFoldDB" id="A0A4Q7UQT5"/>
<dbReference type="InterPro" id="IPR011008">
    <property type="entry name" value="Dimeric_a/b-barrel"/>
</dbReference>
<dbReference type="EC" id="1.11.1.-" evidence="13"/>
<keyword evidence="5" id="KW-0732">Signal</keyword>
<evidence type="ECO:0000256" key="7">
    <source>
        <dbReference type="ARBA" id="ARBA00023004"/>
    </source>
</evidence>
<dbReference type="PANTHER" id="PTHR30521:SF4">
    <property type="entry name" value="DEFERROCHELATASE"/>
    <property type="match status" value="1"/>
</dbReference>
<keyword evidence="8" id="KW-0456">Lyase</keyword>
<comment type="caution">
    <text evidence="17">The sequence shown here is derived from an EMBL/GenBank/DDBJ whole genome shotgun (WGS) entry which is preliminary data.</text>
</comment>
<evidence type="ECO:0000256" key="14">
    <source>
        <dbReference type="SAM" id="MobiDB-lite"/>
    </source>
</evidence>
<organism evidence="17 18">
    <name type="scientific">Pseudonocardia sediminis</name>
    <dbReference type="NCBI Taxonomy" id="1397368"/>
    <lineage>
        <taxon>Bacteria</taxon>
        <taxon>Bacillati</taxon>
        <taxon>Actinomycetota</taxon>
        <taxon>Actinomycetes</taxon>
        <taxon>Pseudonocardiales</taxon>
        <taxon>Pseudonocardiaceae</taxon>
        <taxon>Pseudonocardia</taxon>
    </lineage>
</organism>
<evidence type="ECO:0000256" key="13">
    <source>
        <dbReference type="RuleBase" id="RU365017"/>
    </source>
</evidence>
<name>A0A4Q7UQT5_PSEST</name>
<dbReference type="GO" id="GO:0004601">
    <property type="term" value="F:peroxidase activity"/>
    <property type="evidence" value="ECO:0007669"/>
    <property type="project" value="UniProtKB-KW"/>
</dbReference>
<feature type="compositionally biased region" description="Polar residues" evidence="14">
    <location>
        <begin position="1"/>
        <end position="12"/>
    </location>
</feature>
<keyword evidence="2 13" id="KW-0575">Peroxidase</keyword>
<dbReference type="InterPro" id="IPR048327">
    <property type="entry name" value="Dyp_perox_N"/>
</dbReference>
<keyword evidence="7 13" id="KW-0408">Iron</keyword>
<dbReference type="InterPro" id="IPR048328">
    <property type="entry name" value="Dyp_perox_C"/>
</dbReference>
<evidence type="ECO:0000259" key="15">
    <source>
        <dbReference type="Pfam" id="PF04261"/>
    </source>
</evidence>
<evidence type="ECO:0000256" key="8">
    <source>
        <dbReference type="ARBA" id="ARBA00023239"/>
    </source>
</evidence>
<proteinExistence type="inferred from homology"/>
<comment type="catalytic activity">
    <reaction evidence="12">
        <text>heme b + 2 H(+) = protoporphyrin IX + Fe(2+)</text>
        <dbReference type="Rhea" id="RHEA:22584"/>
        <dbReference type="ChEBI" id="CHEBI:15378"/>
        <dbReference type="ChEBI" id="CHEBI:29033"/>
        <dbReference type="ChEBI" id="CHEBI:57306"/>
        <dbReference type="ChEBI" id="CHEBI:60344"/>
        <dbReference type="EC" id="4.98.1.1"/>
    </reaction>
    <physiologicalReaction direction="left-to-right" evidence="12">
        <dbReference type="Rhea" id="RHEA:22585"/>
    </physiologicalReaction>
</comment>
<feature type="region of interest" description="Disordered" evidence="14">
    <location>
        <begin position="1"/>
        <end position="29"/>
    </location>
</feature>
<dbReference type="NCBIfam" id="TIGR01413">
    <property type="entry name" value="Dyp_perox_fam"/>
    <property type="match status" value="1"/>
</dbReference>
<evidence type="ECO:0000256" key="11">
    <source>
        <dbReference type="ARBA" id="ARBA00033775"/>
    </source>
</evidence>
<dbReference type="GO" id="GO:0005829">
    <property type="term" value="C:cytosol"/>
    <property type="evidence" value="ECO:0007669"/>
    <property type="project" value="TreeGrafter"/>
</dbReference>
<dbReference type="GO" id="GO:0004325">
    <property type="term" value="F:ferrochelatase activity"/>
    <property type="evidence" value="ECO:0007669"/>
    <property type="project" value="UniProtKB-EC"/>
</dbReference>
<evidence type="ECO:0000256" key="9">
    <source>
        <dbReference type="ARBA" id="ARBA00025737"/>
    </source>
</evidence>
<keyword evidence="6 13" id="KW-0560">Oxidoreductase</keyword>
<dbReference type="InterPro" id="IPR006311">
    <property type="entry name" value="TAT_signal"/>
</dbReference>
<evidence type="ECO:0000256" key="1">
    <source>
        <dbReference type="ARBA" id="ARBA00004196"/>
    </source>
</evidence>
<evidence type="ECO:0000313" key="17">
    <source>
        <dbReference type="EMBL" id="RZT83936.1"/>
    </source>
</evidence>
<dbReference type="SUPFAM" id="SSF54909">
    <property type="entry name" value="Dimeric alpha+beta barrel"/>
    <property type="match status" value="1"/>
</dbReference>
<evidence type="ECO:0000256" key="3">
    <source>
        <dbReference type="ARBA" id="ARBA00022617"/>
    </source>
</evidence>
<dbReference type="OrthoDB" id="9781066at2"/>
<comment type="subcellular location">
    <subcellularLocation>
        <location evidence="1">Cell envelope</location>
    </subcellularLocation>
</comment>
<evidence type="ECO:0000256" key="2">
    <source>
        <dbReference type="ARBA" id="ARBA00022559"/>
    </source>
</evidence>
<comment type="cofactor">
    <cofactor evidence="13">
        <name>heme b</name>
        <dbReference type="ChEBI" id="CHEBI:60344"/>
    </cofactor>
    <text evidence="13">Binds 1 heme b (iron(II)-protoporphyrin IX) group non-covalently per subunit.</text>
</comment>
<evidence type="ECO:0000256" key="10">
    <source>
        <dbReference type="ARBA" id="ARBA00033771"/>
    </source>
</evidence>
<gene>
    <name evidence="17" type="ORF">EV383_0764</name>
</gene>
<dbReference type="PROSITE" id="PS51404">
    <property type="entry name" value="DYP_PEROXIDASE"/>
    <property type="match status" value="1"/>
</dbReference>
<evidence type="ECO:0000259" key="16">
    <source>
        <dbReference type="Pfam" id="PF20628"/>
    </source>
</evidence>
<dbReference type="PROSITE" id="PS51318">
    <property type="entry name" value="TAT"/>
    <property type="match status" value="1"/>
</dbReference>
<evidence type="ECO:0000313" key="18">
    <source>
        <dbReference type="Proteomes" id="UP000291591"/>
    </source>
</evidence>
<protein>
    <recommendedName>
        <fullName evidence="10 13">Deferrochelatase</fullName>
        <ecNumber evidence="13">1.11.1.-</ecNumber>
    </recommendedName>
    <alternativeName>
        <fullName evidence="11 13">Peroxidase EfeB</fullName>
    </alternativeName>
</protein>
<dbReference type="GO" id="GO:0046872">
    <property type="term" value="F:metal ion binding"/>
    <property type="evidence" value="ECO:0007669"/>
    <property type="project" value="UniProtKB-KW"/>
</dbReference>
<keyword evidence="3 13" id="KW-0349">Heme</keyword>
<dbReference type="InterPro" id="IPR006313">
    <property type="entry name" value="EfeB/EfeN"/>
</dbReference>
<dbReference type="EMBL" id="SHKL01000001">
    <property type="protein sequence ID" value="RZT83936.1"/>
    <property type="molecule type" value="Genomic_DNA"/>
</dbReference>
<dbReference type="GO" id="GO:0020037">
    <property type="term" value="F:heme binding"/>
    <property type="evidence" value="ECO:0007669"/>
    <property type="project" value="InterPro"/>
</dbReference>
<dbReference type="RefSeq" id="WP_130288625.1">
    <property type="nucleotide sequence ID" value="NZ_SHKL01000001.1"/>
</dbReference>
<evidence type="ECO:0000256" key="4">
    <source>
        <dbReference type="ARBA" id="ARBA00022723"/>
    </source>
</evidence>
<dbReference type="InterPro" id="IPR006314">
    <property type="entry name" value="Dyp_peroxidase"/>
</dbReference>
<dbReference type="GO" id="GO:0033212">
    <property type="term" value="P:iron import into cell"/>
    <property type="evidence" value="ECO:0007669"/>
    <property type="project" value="InterPro"/>
</dbReference>
<sequence length="437" mass="45817">MSENPPDTSEPSPSAAPAQGDATPTTTSGVSRRRLFGLAGAGVALAGAGAAAGYGVAEASAGPATGVVPFRDTHQAGIVTPAQDRLHFVALDLSTTDKAAVQDLFKRWTDAAERMTSGGEVTVNGAVGLNPQSPPTDTGEALGLAPSSLTLTFGIGASLLTKLGLTDKRPPALIDLPRFTADQLEPARSGGDICIQACADDPQVGVHAIRNLVRMGFGTTEVRWSQLGFGRTSSTSTEQATARNLFGFKDGTNNLKAEEPALLDEHVWAQGADGSDWMAGGTYLVARRIRMHIEIWDRTSLDEQEKVIGRTKGEGAPLGAKAEFDTADFSAQGSDGEPVIPEDSHVRLASAQALRGVQILRRGYNFVDGSDGAGHLDAGLFFVAFVRDPGKQFVPMQRALARKDTLTEYIEHNGSAVFACPPGLSAPGSYWGQGLFT</sequence>
<evidence type="ECO:0000256" key="5">
    <source>
        <dbReference type="ARBA" id="ARBA00022729"/>
    </source>
</evidence>
<keyword evidence="18" id="KW-1185">Reference proteome</keyword>
<evidence type="ECO:0000256" key="6">
    <source>
        <dbReference type="ARBA" id="ARBA00023002"/>
    </source>
</evidence>
<comment type="function">
    <text evidence="13">Involved in the recovery of exogenous heme iron. Extracts iron from heme while preserving the protoporphyrin ring intact.</text>
</comment>
<evidence type="ECO:0000256" key="12">
    <source>
        <dbReference type="ARBA" id="ARBA00048856"/>
    </source>
</evidence>
<keyword evidence="4 13" id="KW-0479">Metal-binding</keyword>
<dbReference type="GO" id="GO:0030313">
    <property type="term" value="C:cell envelope"/>
    <property type="evidence" value="ECO:0007669"/>
    <property type="project" value="UniProtKB-SubCell"/>
</dbReference>
<feature type="domain" description="Dyp-type peroxidase C-terminal" evidence="16">
    <location>
        <begin position="241"/>
        <end position="423"/>
    </location>
</feature>
<feature type="domain" description="Dyp-type peroxidase N-terminal" evidence="15">
    <location>
        <begin position="75"/>
        <end position="229"/>
    </location>
</feature>
<comment type="similarity">
    <text evidence="9 13">Belongs to the DyP-type peroxidase family.</text>
</comment>
<reference evidence="17 18" key="1">
    <citation type="submission" date="2019-02" db="EMBL/GenBank/DDBJ databases">
        <title>Sequencing the genomes of 1000 actinobacteria strains.</title>
        <authorList>
            <person name="Klenk H.-P."/>
        </authorList>
    </citation>
    <scope>NUCLEOTIDE SEQUENCE [LARGE SCALE GENOMIC DNA]</scope>
    <source>
        <strain evidence="17 18">DSM 45779</strain>
    </source>
</reference>